<evidence type="ECO:0000256" key="13">
    <source>
        <dbReference type="RuleBase" id="RU000679"/>
    </source>
</evidence>
<dbReference type="EMBL" id="CM016762">
    <property type="protein sequence ID" value="TMS36863.1"/>
    <property type="molecule type" value="Genomic_DNA"/>
</dbReference>
<keyword evidence="9" id="KW-0472">Membrane</keyword>
<evidence type="ECO:0000256" key="6">
    <source>
        <dbReference type="ARBA" id="ARBA00022989"/>
    </source>
</evidence>
<keyword evidence="12 13" id="KW-0407">Ion channel</keyword>
<dbReference type="GO" id="GO:0005272">
    <property type="term" value="F:sodium channel activity"/>
    <property type="evidence" value="ECO:0007669"/>
    <property type="project" value="UniProtKB-KW"/>
</dbReference>
<evidence type="ECO:0000256" key="2">
    <source>
        <dbReference type="ARBA" id="ARBA00007193"/>
    </source>
</evidence>
<reference evidence="14 15" key="1">
    <citation type="journal article" date="2015" name="Genome Biol.">
        <title>Comparative genomics of Steinernema reveals deeply conserved gene regulatory networks.</title>
        <authorList>
            <person name="Dillman A.R."/>
            <person name="Macchietto M."/>
            <person name="Porter C.F."/>
            <person name="Rogers A."/>
            <person name="Williams B."/>
            <person name="Antoshechkin I."/>
            <person name="Lee M.M."/>
            <person name="Goodwin Z."/>
            <person name="Lu X."/>
            <person name="Lewis E.E."/>
            <person name="Goodrich-Blair H."/>
            <person name="Stock S.P."/>
            <person name="Adams B.J."/>
            <person name="Sternberg P.W."/>
            <person name="Mortazavi A."/>
        </authorList>
    </citation>
    <scope>NUCLEOTIDE SEQUENCE [LARGE SCALE GENOMIC DNA]</scope>
    <source>
        <strain evidence="14 15">ALL</strain>
    </source>
</reference>
<evidence type="ECO:0000256" key="10">
    <source>
        <dbReference type="ARBA" id="ARBA00023180"/>
    </source>
</evidence>
<evidence type="ECO:0000256" key="5">
    <source>
        <dbReference type="ARBA" id="ARBA00022692"/>
    </source>
</evidence>
<reference evidence="14 15" key="2">
    <citation type="journal article" date="2019" name="G3 (Bethesda)">
        <title>Hybrid Assembly of the Genome of the Entomopathogenic Nematode Steinernema carpocapsae Identifies the X-Chromosome.</title>
        <authorList>
            <person name="Serra L."/>
            <person name="Macchietto M."/>
            <person name="Macias-Munoz A."/>
            <person name="McGill C.J."/>
            <person name="Rodriguez I.M."/>
            <person name="Rodriguez B."/>
            <person name="Murad R."/>
            <person name="Mortazavi A."/>
        </authorList>
    </citation>
    <scope>NUCLEOTIDE SEQUENCE [LARGE SCALE GENOMIC DNA]</scope>
    <source>
        <strain evidence="14 15">ALL</strain>
    </source>
</reference>
<organism evidence="14 15">
    <name type="scientific">Steinernema carpocapsae</name>
    <name type="common">Entomopathogenic nematode</name>
    <dbReference type="NCBI Taxonomy" id="34508"/>
    <lineage>
        <taxon>Eukaryota</taxon>
        <taxon>Metazoa</taxon>
        <taxon>Ecdysozoa</taxon>
        <taxon>Nematoda</taxon>
        <taxon>Chromadorea</taxon>
        <taxon>Rhabditida</taxon>
        <taxon>Tylenchina</taxon>
        <taxon>Panagrolaimomorpha</taxon>
        <taxon>Strongyloidoidea</taxon>
        <taxon>Steinernematidae</taxon>
        <taxon>Steinernema</taxon>
    </lineage>
</organism>
<evidence type="ECO:0000256" key="9">
    <source>
        <dbReference type="ARBA" id="ARBA00023136"/>
    </source>
</evidence>
<evidence type="ECO:0000256" key="11">
    <source>
        <dbReference type="ARBA" id="ARBA00023201"/>
    </source>
</evidence>
<accession>A0A4V6I865</accession>
<evidence type="ECO:0000256" key="3">
    <source>
        <dbReference type="ARBA" id="ARBA00022448"/>
    </source>
</evidence>
<evidence type="ECO:0000313" key="14">
    <source>
        <dbReference type="EMBL" id="TMS36863.1"/>
    </source>
</evidence>
<keyword evidence="3 13" id="KW-0813">Transport</keyword>
<dbReference type="GO" id="GO:0016020">
    <property type="term" value="C:membrane"/>
    <property type="evidence" value="ECO:0007669"/>
    <property type="project" value="UniProtKB-SubCell"/>
</dbReference>
<gene>
    <name evidence="14" type="ORF">L596_003934</name>
</gene>
<evidence type="ECO:0000256" key="7">
    <source>
        <dbReference type="ARBA" id="ARBA00023053"/>
    </source>
</evidence>
<evidence type="ECO:0000256" key="8">
    <source>
        <dbReference type="ARBA" id="ARBA00023065"/>
    </source>
</evidence>
<evidence type="ECO:0000256" key="1">
    <source>
        <dbReference type="ARBA" id="ARBA00004141"/>
    </source>
</evidence>
<keyword evidence="5 13" id="KW-0812">Transmembrane</keyword>
<dbReference type="Pfam" id="PF00858">
    <property type="entry name" value="ASC"/>
    <property type="match status" value="1"/>
</dbReference>
<keyword evidence="6" id="KW-1133">Transmembrane helix</keyword>
<keyword evidence="10" id="KW-0325">Glycoprotein</keyword>
<keyword evidence="7" id="KW-0915">Sodium</keyword>
<evidence type="ECO:0000256" key="4">
    <source>
        <dbReference type="ARBA" id="ARBA00022461"/>
    </source>
</evidence>
<comment type="similarity">
    <text evidence="2 13">Belongs to the amiloride-sensitive sodium channel (TC 1.A.6) family.</text>
</comment>
<evidence type="ECO:0000256" key="12">
    <source>
        <dbReference type="ARBA" id="ARBA00023303"/>
    </source>
</evidence>
<dbReference type="EMBL" id="AZBU02000001">
    <property type="protein sequence ID" value="TMS36863.1"/>
    <property type="molecule type" value="Genomic_DNA"/>
</dbReference>
<evidence type="ECO:0000313" key="15">
    <source>
        <dbReference type="Proteomes" id="UP000298663"/>
    </source>
</evidence>
<proteinExistence type="inferred from homology"/>
<keyword evidence="15" id="KW-1185">Reference proteome</keyword>
<comment type="subcellular location">
    <subcellularLocation>
        <location evidence="1">Membrane</location>
        <topology evidence="1">Multi-pass membrane protein</topology>
    </subcellularLocation>
</comment>
<dbReference type="InterPro" id="IPR001873">
    <property type="entry name" value="ENaC"/>
</dbReference>
<protein>
    <submittedName>
        <fullName evidence="14">Uncharacterized protein</fullName>
    </submittedName>
</protein>
<sequence length="107" mass="12287">MIKTCGCADGRFPKPQDMNVTYCGPDNLNYLTCYKDYVANHGDYNSVENCTCSMGCREAYFRTEISSSEWPGESKEPFYTTTCNKHYPKTSINCFTAYRFVPFTMEV</sequence>
<keyword evidence="11 13" id="KW-0739">Sodium transport</keyword>
<dbReference type="Proteomes" id="UP000298663">
    <property type="component" value="Chromosome X"/>
</dbReference>
<comment type="caution">
    <text evidence="14">The sequence shown here is derived from an EMBL/GenBank/DDBJ whole genome shotgun (WGS) entry which is preliminary data.</text>
</comment>
<keyword evidence="8 13" id="KW-0406">Ion transport</keyword>
<name>A0A4V6I865_STECR</name>
<dbReference type="AlphaFoldDB" id="A0A4V6I865"/>
<keyword evidence="4 13" id="KW-0894">Sodium channel</keyword>
<dbReference type="OrthoDB" id="5864349at2759"/>